<evidence type="ECO:0000313" key="3">
    <source>
        <dbReference type="EMBL" id="KAI2650075.1"/>
    </source>
</evidence>
<organism evidence="3 4">
    <name type="scientific">Labeo rohita</name>
    <name type="common">Indian major carp</name>
    <name type="synonym">Cyprinus rohita</name>
    <dbReference type="NCBI Taxonomy" id="84645"/>
    <lineage>
        <taxon>Eukaryota</taxon>
        <taxon>Metazoa</taxon>
        <taxon>Chordata</taxon>
        <taxon>Craniata</taxon>
        <taxon>Vertebrata</taxon>
        <taxon>Euteleostomi</taxon>
        <taxon>Actinopterygii</taxon>
        <taxon>Neopterygii</taxon>
        <taxon>Teleostei</taxon>
        <taxon>Ostariophysi</taxon>
        <taxon>Cypriniformes</taxon>
        <taxon>Cyprinidae</taxon>
        <taxon>Labeoninae</taxon>
        <taxon>Labeonini</taxon>
        <taxon>Labeo</taxon>
    </lineage>
</organism>
<dbReference type="EMBL" id="JACTAM010000023">
    <property type="protein sequence ID" value="KAI2650075.1"/>
    <property type="molecule type" value="Genomic_DNA"/>
</dbReference>
<feature type="region of interest" description="Disordered" evidence="1">
    <location>
        <begin position="1"/>
        <end position="61"/>
    </location>
</feature>
<keyword evidence="4" id="KW-1185">Reference proteome</keyword>
<name>A0ABQ8LHA7_LABRO</name>
<evidence type="ECO:0000256" key="1">
    <source>
        <dbReference type="SAM" id="MobiDB-lite"/>
    </source>
</evidence>
<feature type="compositionally biased region" description="Acidic residues" evidence="1">
    <location>
        <begin position="1"/>
        <end position="40"/>
    </location>
</feature>
<dbReference type="InterPro" id="IPR038717">
    <property type="entry name" value="Tc1-like_DDE_dom"/>
</dbReference>
<reference evidence="3 4" key="1">
    <citation type="submission" date="2022-01" db="EMBL/GenBank/DDBJ databases">
        <title>A high-quality chromosome-level genome assembly of rohu carp, Labeo rohita.</title>
        <authorList>
            <person name="Arick M.A. II"/>
            <person name="Hsu C.-Y."/>
            <person name="Magbanua Z."/>
            <person name="Pechanova O."/>
            <person name="Grover C."/>
            <person name="Miller E."/>
            <person name="Thrash A."/>
            <person name="Ezzel L."/>
            <person name="Alam S."/>
            <person name="Benzie J."/>
            <person name="Hamilton M."/>
            <person name="Karsi A."/>
            <person name="Lawrence M.L."/>
            <person name="Peterson D.G."/>
        </authorList>
    </citation>
    <scope>NUCLEOTIDE SEQUENCE [LARGE SCALE GENOMIC DNA]</scope>
    <source>
        <strain evidence="4">BAU-BD-2019</strain>
        <tissue evidence="3">Blood</tissue>
    </source>
</reference>
<dbReference type="InterPro" id="IPR009057">
    <property type="entry name" value="Homeodomain-like_sf"/>
</dbReference>
<protein>
    <recommendedName>
        <fullName evidence="2">Tc1-like transposase DDE domain-containing protein</fullName>
    </recommendedName>
</protein>
<evidence type="ECO:0000259" key="2">
    <source>
        <dbReference type="Pfam" id="PF13358"/>
    </source>
</evidence>
<feature type="compositionally biased region" description="Basic and acidic residues" evidence="1">
    <location>
        <begin position="41"/>
        <end position="50"/>
    </location>
</feature>
<dbReference type="SUPFAM" id="SSF46689">
    <property type="entry name" value="Homeodomain-like"/>
    <property type="match status" value="1"/>
</dbReference>
<sequence length="353" mass="41467">MKAESGEEEFESEEGEELAMEEEEQANEEEEFKSEEEEEEANKGEEKVQEGEQDNLAPSLRTRCEQQFTVATIIRAFRQHNRVERMPHRGGRVALFTAAQETLIVDMVRENNLIRLREIRDKVIADNVNFESIDDVSLATIDRVLRRQKMRMKQVYRVPFERNSARHKDLRYEYVQYLFLDEAGFNLQKRRQRGHNIIGQRAITEVPGQRGGNITLCAAMGSEGLVHRHAVLGSYNTQHLLTFLEELRDILLDHQQHHPGPAHHIYVIIWDHVRFHRTNQIREWMVYDRQPYTRENLLRAMELACVDIPVEAFQGWIRHSRAFFPRCLARDNIACDVDELMWPDAAQRHDAAQ</sequence>
<dbReference type="Gene3D" id="3.30.420.10">
    <property type="entry name" value="Ribonuclease H-like superfamily/Ribonuclease H"/>
    <property type="match status" value="1"/>
</dbReference>
<comment type="caution">
    <text evidence="3">The sequence shown here is derived from an EMBL/GenBank/DDBJ whole genome shotgun (WGS) entry which is preliminary data.</text>
</comment>
<evidence type="ECO:0000313" key="4">
    <source>
        <dbReference type="Proteomes" id="UP000830375"/>
    </source>
</evidence>
<dbReference type="InterPro" id="IPR036397">
    <property type="entry name" value="RNaseH_sf"/>
</dbReference>
<accession>A0ABQ8LHA7</accession>
<gene>
    <name evidence="3" type="ORF">H4Q32_016175</name>
</gene>
<feature type="domain" description="Tc1-like transposase DDE" evidence="2">
    <location>
        <begin position="177"/>
        <end position="285"/>
    </location>
</feature>
<dbReference type="Pfam" id="PF13358">
    <property type="entry name" value="DDE_3"/>
    <property type="match status" value="1"/>
</dbReference>
<proteinExistence type="predicted"/>
<dbReference type="Proteomes" id="UP000830375">
    <property type="component" value="Unassembled WGS sequence"/>
</dbReference>